<protein>
    <submittedName>
        <fullName evidence="2">MSHA biogenesis protein MshJ</fullName>
    </submittedName>
</protein>
<keyword evidence="1" id="KW-0812">Transmembrane</keyword>
<evidence type="ECO:0000313" key="2">
    <source>
        <dbReference type="EMBL" id="KVX00035.1"/>
    </source>
</evidence>
<sequence length="218" mass="24908">MKQQWLVWSSKFNELSPRERILITVALLVIVGMLLFMPLESLWKQQQSVQSQLKGLEQENSISLQQVALYEERLQLDPNQDYQQRLQLITEQMQLIDADLSDQMVDMVPADYMPTVLANLLGNVKGVSLISFASIAPQALLQVGDGSKVNLYSHGIKLTLQGDYFSILTFIKAVESMPDKLYWKRLDYRVESHPDALVELELYTLSVNKDFISVAKQD</sequence>
<dbReference type="AlphaFoldDB" id="A0A125BDX4"/>
<evidence type="ECO:0000313" key="3">
    <source>
        <dbReference type="Proteomes" id="UP000055702"/>
    </source>
</evidence>
<organism evidence="2">
    <name type="scientific">Shewanella frigidimarina</name>
    <dbReference type="NCBI Taxonomy" id="56812"/>
    <lineage>
        <taxon>Bacteria</taxon>
        <taxon>Pseudomonadati</taxon>
        <taxon>Pseudomonadota</taxon>
        <taxon>Gammaproteobacteria</taxon>
        <taxon>Alteromonadales</taxon>
        <taxon>Shewanellaceae</taxon>
        <taxon>Shewanella</taxon>
    </lineage>
</organism>
<keyword evidence="1" id="KW-0472">Membrane</keyword>
<comment type="caution">
    <text evidence="2">The sequence shown here is derived from an EMBL/GenBank/DDBJ whole genome shotgun (WGS) entry which is preliminary data.</text>
</comment>
<keyword evidence="1" id="KW-1133">Transmembrane helix</keyword>
<feature type="transmembrane region" description="Helical" evidence="1">
    <location>
        <begin position="21"/>
        <end position="39"/>
    </location>
</feature>
<name>A0A125BDX4_SHEFR</name>
<dbReference type="RefSeq" id="WP_059747734.1">
    <property type="nucleotide sequence ID" value="NZ_JBOZOX010000006.1"/>
</dbReference>
<gene>
    <name evidence="2" type="ORF">AWJ07_09455</name>
</gene>
<evidence type="ECO:0000256" key="1">
    <source>
        <dbReference type="SAM" id="Phobius"/>
    </source>
</evidence>
<dbReference type="EMBL" id="LRDC01000071">
    <property type="protein sequence ID" value="KVX00035.1"/>
    <property type="molecule type" value="Genomic_DNA"/>
</dbReference>
<proteinExistence type="predicted"/>
<dbReference type="Proteomes" id="UP000055702">
    <property type="component" value="Unassembled WGS sequence"/>
</dbReference>
<reference evidence="2 3" key="1">
    <citation type="submission" date="2016-01" db="EMBL/GenBank/DDBJ databases">
        <title>Draft genome of the antarctic isolate Shewanella frigidimarina Ag06-30.</title>
        <authorList>
            <person name="Parmeciano Di Noto G."/>
            <person name="Vazquez S."/>
            <person name="Mac Cormack W."/>
            <person name="Iriarte A."/>
            <person name="Quiroga C."/>
        </authorList>
    </citation>
    <scope>NUCLEOTIDE SEQUENCE [LARGE SCALE GENOMIC DNA]</scope>
    <source>
        <strain evidence="2 3">Ag06-30</strain>
    </source>
</reference>
<accession>A0A125BDX4</accession>